<protein>
    <submittedName>
        <fullName evidence="1">Uncharacterized protein</fullName>
    </submittedName>
</protein>
<dbReference type="EMBL" id="VSSQ01052554">
    <property type="protein sequence ID" value="MPN06631.1"/>
    <property type="molecule type" value="Genomic_DNA"/>
</dbReference>
<proteinExistence type="predicted"/>
<name>A0A645EX94_9ZZZZ</name>
<evidence type="ECO:0000313" key="1">
    <source>
        <dbReference type="EMBL" id="MPN06631.1"/>
    </source>
</evidence>
<accession>A0A645EX94</accession>
<dbReference type="AlphaFoldDB" id="A0A645EX94"/>
<sequence length="72" mass="7897">MQWARTAICDQNIIGRVIALFDGNNTYSTRHIGVDNADYALCCLVGGHMHRIGDFSLDGLSGELRIDFEPAA</sequence>
<reference evidence="1" key="1">
    <citation type="submission" date="2019-08" db="EMBL/GenBank/DDBJ databases">
        <authorList>
            <person name="Kucharzyk K."/>
            <person name="Murdoch R.W."/>
            <person name="Higgins S."/>
            <person name="Loffler F."/>
        </authorList>
    </citation>
    <scope>NUCLEOTIDE SEQUENCE</scope>
</reference>
<organism evidence="1">
    <name type="scientific">bioreactor metagenome</name>
    <dbReference type="NCBI Taxonomy" id="1076179"/>
    <lineage>
        <taxon>unclassified sequences</taxon>
        <taxon>metagenomes</taxon>
        <taxon>ecological metagenomes</taxon>
    </lineage>
</organism>
<gene>
    <name evidence="1" type="ORF">SDC9_153887</name>
</gene>
<comment type="caution">
    <text evidence="1">The sequence shown here is derived from an EMBL/GenBank/DDBJ whole genome shotgun (WGS) entry which is preliminary data.</text>
</comment>